<keyword evidence="2" id="KW-1185">Reference proteome</keyword>
<protein>
    <submittedName>
        <fullName evidence="1">Uncharacterized protein</fullName>
    </submittedName>
</protein>
<evidence type="ECO:0000313" key="2">
    <source>
        <dbReference type="Proteomes" id="UP000237000"/>
    </source>
</evidence>
<name>A0A2P5F8M9_TREOI</name>
<dbReference type="InParanoid" id="A0A2P5F8M9"/>
<reference evidence="2" key="1">
    <citation type="submission" date="2016-06" db="EMBL/GenBank/DDBJ databases">
        <title>Parallel loss of symbiosis genes in relatives of nitrogen-fixing non-legume Parasponia.</title>
        <authorList>
            <person name="Van Velzen R."/>
            <person name="Holmer R."/>
            <person name="Bu F."/>
            <person name="Rutten L."/>
            <person name="Van Zeijl A."/>
            <person name="Liu W."/>
            <person name="Santuari L."/>
            <person name="Cao Q."/>
            <person name="Sharma T."/>
            <person name="Shen D."/>
            <person name="Roswanjaya Y."/>
            <person name="Wardhani T."/>
            <person name="Kalhor M.S."/>
            <person name="Jansen J."/>
            <person name="Van den Hoogen J."/>
            <person name="Gungor B."/>
            <person name="Hartog M."/>
            <person name="Hontelez J."/>
            <person name="Verver J."/>
            <person name="Yang W.-C."/>
            <person name="Schijlen E."/>
            <person name="Repin R."/>
            <person name="Schilthuizen M."/>
            <person name="Schranz E."/>
            <person name="Heidstra R."/>
            <person name="Miyata K."/>
            <person name="Fedorova E."/>
            <person name="Kohlen W."/>
            <person name="Bisseling T."/>
            <person name="Smit S."/>
            <person name="Geurts R."/>
        </authorList>
    </citation>
    <scope>NUCLEOTIDE SEQUENCE [LARGE SCALE GENOMIC DNA]</scope>
    <source>
        <strain evidence="2">cv. RG33-2</strain>
    </source>
</reference>
<accession>A0A2P5F8M9</accession>
<sequence>MLEDSRVGEVGGGGEEEAIDAEEVRGGGLMVACREDEEVEPDVEDRVEGKGLVFKNLIFISGFCGEMQFRFV</sequence>
<dbReference type="Proteomes" id="UP000237000">
    <property type="component" value="Unassembled WGS sequence"/>
</dbReference>
<proteinExistence type="predicted"/>
<comment type="caution">
    <text evidence="1">The sequence shown here is derived from an EMBL/GenBank/DDBJ whole genome shotgun (WGS) entry which is preliminary data.</text>
</comment>
<organism evidence="1 2">
    <name type="scientific">Trema orientale</name>
    <name type="common">Charcoal tree</name>
    <name type="synonym">Celtis orientalis</name>
    <dbReference type="NCBI Taxonomy" id="63057"/>
    <lineage>
        <taxon>Eukaryota</taxon>
        <taxon>Viridiplantae</taxon>
        <taxon>Streptophyta</taxon>
        <taxon>Embryophyta</taxon>
        <taxon>Tracheophyta</taxon>
        <taxon>Spermatophyta</taxon>
        <taxon>Magnoliopsida</taxon>
        <taxon>eudicotyledons</taxon>
        <taxon>Gunneridae</taxon>
        <taxon>Pentapetalae</taxon>
        <taxon>rosids</taxon>
        <taxon>fabids</taxon>
        <taxon>Rosales</taxon>
        <taxon>Cannabaceae</taxon>
        <taxon>Trema</taxon>
    </lineage>
</organism>
<dbReference type="EMBL" id="JXTC01000054">
    <property type="protein sequence ID" value="PON94126.1"/>
    <property type="molecule type" value="Genomic_DNA"/>
</dbReference>
<evidence type="ECO:0000313" key="1">
    <source>
        <dbReference type="EMBL" id="PON94126.1"/>
    </source>
</evidence>
<dbReference type="AlphaFoldDB" id="A0A2P5F8M9"/>
<gene>
    <name evidence="1" type="ORF">TorRG33x02_101650</name>
</gene>